<proteinExistence type="inferred from homology"/>
<keyword evidence="8" id="KW-1185">Reference proteome</keyword>
<dbReference type="PANTHER" id="PTHR12841:SF6">
    <property type="entry name" value="PROTEIN UNC-50 HOMOLOG"/>
    <property type="match status" value="1"/>
</dbReference>
<feature type="transmembrane region" description="Helical" evidence="6">
    <location>
        <begin position="103"/>
        <end position="126"/>
    </location>
</feature>
<comment type="similarity">
    <text evidence="2">Belongs to the unc-50 family.</text>
</comment>
<protein>
    <recommendedName>
        <fullName evidence="9">UNC-50 family protein</fullName>
    </recommendedName>
</protein>
<dbReference type="InterPro" id="IPR007881">
    <property type="entry name" value="UNC-50"/>
</dbReference>
<dbReference type="PANTHER" id="PTHR12841">
    <property type="entry name" value="PROTEIN UNC-50 HOMOLOG"/>
    <property type="match status" value="1"/>
</dbReference>
<evidence type="ECO:0000313" key="7">
    <source>
        <dbReference type="EMBL" id="KAG0480767.1"/>
    </source>
</evidence>
<evidence type="ECO:0000313" key="8">
    <source>
        <dbReference type="Proteomes" id="UP000636800"/>
    </source>
</evidence>
<evidence type="ECO:0000256" key="3">
    <source>
        <dbReference type="ARBA" id="ARBA00022692"/>
    </source>
</evidence>
<evidence type="ECO:0008006" key="9">
    <source>
        <dbReference type="Google" id="ProtNLM"/>
    </source>
</evidence>
<evidence type="ECO:0000256" key="2">
    <source>
        <dbReference type="ARBA" id="ARBA00006293"/>
    </source>
</evidence>
<dbReference type="GO" id="GO:0000139">
    <property type="term" value="C:Golgi membrane"/>
    <property type="evidence" value="ECO:0007669"/>
    <property type="project" value="TreeGrafter"/>
</dbReference>
<evidence type="ECO:0000256" key="4">
    <source>
        <dbReference type="ARBA" id="ARBA00022989"/>
    </source>
</evidence>
<evidence type="ECO:0000256" key="5">
    <source>
        <dbReference type="ARBA" id="ARBA00023136"/>
    </source>
</evidence>
<evidence type="ECO:0000256" key="6">
    <source>
        <dbReference type="SAM" id="Phobius"/>
    </source>
</evidence>
<keyword evidence="5 6" id="KW-0472">Membrane</keyword>
<feature type="transmembrane region" description="Helical" evidence="6">
    <location>
        <begin position="72"/>
        <end position="91"/>
    </location>
</feature>
<dbReference type="Proteomes" id="UP000636800">
    <property type="component" value="Chromosome 5"/>
</dbReference>
<reference evidence="7 8" key="1">
    <citation type="journal article" date="2020" name="Nat. Food">
        <title>A phased Vanilla planifolia genome enables genetic improvement of flavour and production.</title>
        <authorList>
            <person name="Hasing T."/>
            <person name="Tang H."/>
            <person name="Brym M."/>
            <person name="Khazi F."/>
            <person name="Huang T."/>
            <person name="Chambers A.H."/>
        </authorList>
    </citation>
    <scope>NUCLEOTIDE SEQUENCE [LARGE SCALE GENOMIC DNA]</scope>
    <source>
        <tissue evidence="7">Leaf</tissue>
    </source>
</reference>
<name>A0A835R627_VANPL</name>
<comment type="subcellular location">
    <subcellularLocation>
        <location evidence="1">Membrane</location>
        <topology evidence="1">Multi-pass membrane protein</topology>
    </subcellularLocation>
</comment>
<keyword evidence="4 6" id="KW-1133">Transmembrane helix</keyword>
<comment type="caution">
    <text evidence="7">The sequence shown here is derived from an EMBL/GenBank/DDBJ whole genome shotgun (WGS) entry which is preliminary data.</text>
</comment>
<evidence type="ECO:0000256" key="1">
    <source>
        <dbReference type="ARBA" id="ARBA00004141"/>
    </source>
</evidence>
<keyword evidence="3 6" id="KW-0812">Transmembrane</keyword>
<dbReference type="AlphaFoldDB" id="A0A835R627"/>
<dbReference type="Pfam" id="PF05216">
    <property type="entry name" value="UNC-50"/>
    <property type="match status" value="1"/>
</dbReference>
<dbReference type="EMBL" id="JADCNL010000005">
    <property type="protein sequence ID" value="KAG0480767.1"/>
    <property type="molecule type" value="Genomic_DNA"/>
</dbReference>
<sequence length="182" mass="20774">MLPTVSKGRTPSNVRPTPVFAPYLRRIIKWQQMDMEYTFWQMLHLCSSPKVVYQHTRYHKQTKNQWARDDPAFVVVFCLFLIVAASAYCAAYDKSFGHAVSTVISVVILHFLFAGIALATCCWLFTNAYLREESPSSHAVEQHVECFDCLITSHYIFANSAQSNLTVAMSEYGCIPSFKTRI</sequence>
<organism evidence="7 8">
    <name type="scientific">Vanilla planifolia</name>
    <name type="common">Vanilla</name>
    <dbReference type="NCBI Taxonomy" id="51239"/>
    <lineage>
        <taxon>Eukaryota</taxon>
        <taxon>Viridiplantae</taxon>
        <taxon>Streptophyta</taxon>
        <taxon>Embryophyta</taxon>
        <taxon>Tracheophyta</taxon>
        <taxon>Spermatophyta</taxon>
        <taxon>Magnoliopsida</taxon>
        <taxon>Liliopsida</taxon>
        <taxon>Asparagales</taxon>
        <taxon>Orchidaceae</taxon>
        <taxon>Vanilloideae</taxon>
        <taxon>Vanilleae</taxon>
        <taxon>Vanilla</taxon>
    </lineage>
</organism>
<accession>A0A835R627</accession>
<gene>
    <name evidence="7" type="ORF">HPP92_011625</name>
</gene>